<comment type="caution">
    <text evidence="2">The sequence shown here is derived from an EMBL/GenBank/DDBJ whole genome shotgun (WGS) entry which is preliminary data.</text>
</comment>
<evidence type="ECO:0000256" key="1">
    <source>
        <dbReference type="SAM" id="MobiDB-lite"/>
    </source>
</evidence>
<keyword evidence="3" id="KW-1185">Reference proteome</keyword>
<proteinExistence type="predicted"/>
<protein>
    <submittedName>
        <fullName evidence="2">Uncharacterized protein</fullName>
    </submittedName>
</protein>
<accession>A0A542CSF6</accession>
<evidence type="ECO:0000313" key="2">
    <source>
        <dbReference type="EMBL" id="TQI93700.1"/>
    </source>
</evidence>
<dbReference type="Proteomes" id="UP000320876">
    <property type="component" value="Unassembled WGS sequence"/>
</dbReference>
<feature type="region of interest" description="Disordered" evidence="1">
    <location>
        <begin position="50"/>
        <end position="69"/>
    </location>
</feature>
<gene>
    <name evidence="2" type="ORF">FB471_5841</name>
</gene>
<dbReference type="EMBL" id="VFML01000002">
    <property type="protein sequence ID" value="TQI93700.1"/>
    <property type="molecule type" value="Genomic_DNA"/>
</dbReference>
<reference evidence="2 3" key="1">
    <citation type="submission" date="2019-06" db="EMBL/GenBank/DDBJ databases">
        <title>Sequencing the genomes of 1000 actinobacteria strains.</title>
        <authorList>
            <person name="Klenk H.-P."/>
        </authorList>
    </citation>
    <scope>NUCLEOTIDE SEQUENCE [LARGE SCALE GENOMIC DNA]</scope>
    <source>
        <strain evidence="2 3">DSM 45679</strain>
    </source>
</reference>
<name>A0A542CSF6_AMYCI</name>
<sequence length="69" mass="7473">MSRQQQNPIPQGPPAEEPTTDPAQRRQAARAVASAARDAEDCARLLDALGLRATDGLDTDTPRHRRRAG</sequence>
<feature type="region of interest" description="Disordered" evidence="1">
    <location>
        <begin position="1"/>
        <end position="37"/>
    </location>
</feature>
<feature type="compositionally biased region" description="Low complexity" evidence="1">
    <location>
        <begin position="25"/>
        <end position="36"/>
    </location>
</feature>
<evidence type="ECO:0000313" key="3">
    <source>
        <dbReference type="Proteomes" id="UP000320876"/>
    </source>
</evidence>
<organism evidence="2 3">
    <name type="scientific">Amycolatopsis cihanbeyliensis</name>
    <dbReference type="NCBI Taxonomy" id="1128664"/>
    <lineage>
        <taxon>Bacteria</taxon>
        <taxon>Bacillati</taxon>
        <taxon>Actinomycetota</taxon>
        <taxon>Actinomycetes</taxon>
        <taxon>Pseudonocardiales</taxon>
        <taxon>Pseudonocardiaceae</taxon>
        <taxon>Amycolatopsis</taxon>
    </lineage>
</organism>
<dbReference type="RefSeq" id="WP_142002731.1">
    <property type="nucleotide sequence ID" value="NZ_VFML01000002.1"/>
</dbReference>
<dbReference type="AlphaFoldDB" id="A0A542CSF6"/>